<dbReference type="PANTHER" id="PTHR45646:SF11">
    <property type="entry name" value="SERINE_THREONINE-PROTEIN KINASE DOA"/>
    <property type="match status" value="1"/>
</dbReference>
<dbReference type="GO" id="GO:0004674">
    <property type="term" value="F:protein serine/threonine kinase activity"/>
    <property type="evidence" value="ECO:0007669"/>
    <property type="project" value="UniProtKB-KW"/>
</dbReference>
<dbReference type="PANTHER" id="PTHR45646">
    <property type="entry name" value="SERINE/THREONINE-PROTEIN KINASE DOA-RELATED"/>
    <property type="match status" value="1"/>
</dbReference>
<dbReference type="GO" id="GO:0005524">
    <property type="term" value="F:ATP binding"/>
    <property type="evidence" value="ECO:0007669"/>
    <property type="project" value="UniProtKB-KW"/>
</dbReference>
<keyword evidence="4" id="KW-0418">Kinase</keyword>
<evidence type="ECO:0000256" key="4">
    <source>
        <dbReference type="ARBA" id="ARBA00022777"/>
    </source>
</evidence>
<reference evidence="6 7" key="1">
    <citation type="submission" date="2017-10" db="EMBL/GenBank/DDBJ databases">
        <title>Comparative genomics in systemic dimorphic fungi from Ajellomycetaceae.</title>
        <authorList>
            <person name="Munoz J.F."/>
            <person name="Mcewen J.G."/>
            <person name="Clay O.K."/>
            <person name="Cuomo C.A."/>
        </authorList>
    </citation>
    <scope>NUCLEOTIDE SEQUENCE [LARGE SCALE GENOMIC DNA]</scope>
    <source>
        <strain evidence="6 7">UAMH130</strain>
    </source>
</reference>
<accession>A0A2B7X2Y6</accession>
<evidence type="ECO:0000313" key="7">
    <source>
        <dbReference type="Proteomes" id="UP000224080"/>
    </source>
</evidence>
<dbReference type="GO" id="GO:0043484">
    <property type="term" value="P:regulation of RNA splicing"/>
    <property type="evidence" value="ECO:0007669"/>
    <property type="project" value="TreeGrafter"/>
</dbReference>
<proteinExistence type="predicted"/>
<dbReference type="InterPro" id="IPR051175">
    <property type="entry name" value="CLK_kinases"/>
</dbReference>
<evidence type="ECO:0000313" key="6">
    <source>
        <dbReference type="EMBL" id="PGH06014.1"/>
    </source>
</evidence>
<dbReference type="SUPFAM" id="SSF56112">
    <property type="entry name" value="Protein kinase-like (PK-like)"/>
    <property type="match status" value="1"/>
</dbReference>
<gene>
    <name evidence="6" type="ORF">GX51_02605</name>
</gene>
<evidence type="ECO:0008006" key="8">
    <source>
        <dbReference type="Google" id="ProtNLM"/>
    </source>
</evidence>
<comment type="caution">
    <text evidence="6">The sequence shown here is derived from an EMBL/GenBank/DDBJ whole genome shotgun (WGS) entry which is preliminary data.</text>
</comment>
<dbReference type="OrthoDB" id="5979581at2759"/>
<protein>
    <recommendedName>
        <fullName evidence="8">Protein kinase domain-containing protein</fullName>
    </recommendedName>
</protein>
<dbReference type="GO" id="GO:0005634">
    <property type="term" value="C:nucleus"/>
    <property type="evidence" value="ECO:0007669"/>
    <property type="project" value="TreeGrafter"/>
</dbReference>
<dbReference type="InterPro" id="IPR011009">
    <property type="entry name" value="Kinase-like_dom_sf"/>
</dbReference>
<evidence type="ECO:0000256" key="3">
    <source>
        <dbReference type="ARBA" id="ARBA00022741"/>
    </source>
</evidence>
<evidence type="ECO:0000256" key="2">
    <source>
        <dbReference type="ARBA" id="ARBA00022679"/>
    </source>
</evidence>
<keyword evidence="7" id="KW-1185">Reference proteome</keyword>
<name>A0A2B7X2Y6_9EURO</name>
<sequence>MGIHASLVLAEYEKDELTHPVPRKIVADRTIYLSRPLPLTFGPLLLCDLGERLGDEELQDDVMPDIYRAPEVIIGMEWGYKVWDLFEPDRLFQARDSSGEHDDAYHSAQMVAVLGPPPLDFLKRGTNYLKYWDENGTWKGVAPISDIYLAKLERRLTGDDKDAFLHFIRRMLRWIPEERPTAEEMVFDPWLMEAREMDKLAHAQRGKRSFISAREESMYAVATHQGRGRQWQNTQRTTIPSMKQWNVVDVLSIDPSRKDTLEKIIRGYKQQRMFVYDMHMRSVSDSSSFRAAMLYCCASGANVRRMARNNI</sequence>
<dbReference type="EMBL" id="PDNC01000025">
    <property type="protein sequence ID" value="PGH06014.1"/>
    <property type="molecule type" value="Genomic_DNA"/>
</dbReference>
<keyword evidence="3" id="KW-0547">Nucleotide-binding</keyword>
<dbReference type="Gene3D" id="1.10.510.10">
    <property type="entry name" value="Transferase(Phosphotransferase) domain 1"/>
    <property type="match status" value="1"/>
</dbReference>
<keyword evidence="1" id="KW-0723">Serine/threonine-protein kinase</keyword>
<keyword evidence="5" id="KW-0067">ATP-binding</keyword>
<evidence type="ECO:0000256" key="5">
    <source>
        <dbReference type="ARBA" id="ARBA00022840"/>
    </source>
</evidence>
<organism evidence="6 7">
    <name type="scientific">Blastomyces parvus</name>
    <dbReference type="NCBI Taxonomy" id="2060905"/>
    <lineage>
        <taxon>Eukaryota</taxon>
        <taxon>Fungi</taxon>
        <taxon>Dikarya</taxon>
        <taxon>Ascomycota</taxon>
        <taxon>Pezizomycotina</taxon>
        <taxon>Eurotiomycetes</taxon>
        <taxon>Eurotiomycetidae</taxon>
        <taxon>Onygenales</taxon>
        <taxon>Ajellomycetaceae</taxon>
        <taxon>Blastomyces</taxon>
    </lineage>
</organism>
<keyword evidence="2" id="KW-0808">Transferase</keyword>
<dbReference type="AlphaFoldDB" id="A0A2B7X2Y6"/>
<evidence type="ECO:0000256" key="1">
    <source>
        <dbReference type="ARBA" id="ARBA00022527"/>
    </source>
</evidence>
<dbReference type="Proteomes" id="UP000224080">
    <property type="component" value="Unassembled WGS sequence"/>
</dbReference>
<dbReference type="STRING" id="2060905.A0A2B7X2Y6"/>